<protein>
    <submittedName>
        <fullName evidence="2">DUF4423 domain-containing protein</fullName>
    </submittedName>
</protein>
<accession>A0AAX4HUJ7</accession>
<dbReference type="AlphaFoldDB" id="A0AAX4HUJ7"/>
<sequence length="267" mass="31277">MNNIPFYSRTLKEGLKQKQSLNPKYSLRAYARDLNIHPSILSLAIKGERTLTEKDAQLVLNKLQLTPENEILFRNSMKSDPSVIDKVKINRHYQRQVFILESDFHEPIITDWEFMACLELFDFKDFEVTIDNVSKKLNISMVRAKEVLDILVEKKLIMLDEELRYQKIHVNVSTTADVPSQAIRQSHYNALEMAKEKLKTTPMELRDYSTITLAIDPNKLVEVKSMIRDFRQKIISLMNETDRSEVYRFSFQVFPLSAVEDKEEVKD</sequence>
<proteinExistence type="predicted"/>
<evidence type="ECO:0000313" key="2">
    <source>
        <dbReference type="EMBL" id="WPU66624.1"/>
    </source>
</evidence>
<dbReference type="Proteomes" id="UP001324634">
    <property type="component" value="Chromosome"/>
</dbReference>
<dbReference type="RefSeq" id="WP_321399025.1">
    <property type="nucleotide sequence ID" value="NZ_CP139487.1"/>
</dbReference>
<dbReference type="NCBIfam" id="TIGR02147">
    <property type="entry name" value="Fsuc_second"/>
    <property type="match status" value="1"/>
</dbReference>
<dbReference type="KEGG" id="psti:SOO65_07685"/>
<reference evidence="2 3" key="1">
    <citation type="submission" date="2023-11" db="EMBL/GenBank/DDBJ databases">
        <title>Peredibacter starrii A3.12.</title>
        <authorList>
            <person name="Mitchell R.J."/>
        </authorList>
    </citation>
    <scope>NUCLEOTIDE SEQUENCE [LARGE SCALE GENOMIC DNA]</scope>
    <source>
        <strain evidence="2 3">A3.12</strain>
    </source>
</reference>
<dbReference type="InterPro" id="IPR011873">
    <property type="entry name" value="CHP02147"/>
</dbReference>
<dbReference type="Pfam" id="PF14394">
    <property type="entry name" value="DUF4423"/>
    <property type="match status" value="1"/>
</dbReference>
<evidence type="ECO:0000313" key="3">
    <source>
        <dbReference type="Proteomes" id="UP001324634"/>
    </source>
</evidence>
<gene>
    <name evidence="2" type="ORF">SOO65_07685</name>
</gene>
<dbReference type="InterPro" id="IPR025537">
    <property type="entry name" value="DUF4423"/>
</dbReference>
<name>A0AAX4HUJ7_9BACT</name>
<organism evidence="2 3">
    <name type="scientific">Peredibacter starrii</name>
    <dbReference type="NCBI Taxonomy" id="28202"/>
    <lineage>
        <taxon>Bacteria</taxon>
        <taxon>Pseudomonadati</taxon>
        <taxon>Bdellovibrionota</taxon>
        <taxon>Bacteriovoracia</taxon>
        <taxon>Bacteriovoracales</taxon>
        <taxon>Bacteriovoracaceae</taxon>
        <taxon>Peredibacter</taxon>
    </lineage>
</organism>
<dbReference type="EMBL" id="CP139487">
    <property type="protein sequence ID" value="WPU66624.1"/>
    <property type="molecule type" value="Genomic_DNA"/>
</dbReference>
<feature type="domain" description="DUF4423" evidence="1">
    <location>
        <begin position="98"/>
        <end position="256"/>
    </location>
</feature>
<evidence type="ECO:0000259" key="1">
    <source>
        <dbReference type="Pfam" id="PF14394"/>
    </source>
</evidence>
<keyword evidence="3" id="KW-1185">Reference proteome</keyword>